<evidence type="ECO:0000313" key="2">
    <source>
        <dbReference type="Proteomes" id="UP000814128"/>
    </source>
</evidence>
<reference evidence="1" key="2">
    <citation type="journal article" date="2022" name="New Phytol.">
        <title>Evolutionary transition to the ectomycorrhizal habit in the genomes of a hyperdiverse lineage of mushroom-forming fungi.</title>
        <authorList>
            <person name="Looney B."/>
            <person name="Miyauchi S."/>
            <person name="Morin E."/>
            <person name="Drula E."/>
            <person name="Courty P.E."/>
            <person name="Kohler A."/>
            <person name="Kuo A."/>
            <person name="LaButti K."/>
            <person name="Pangilinan J."/>
            <person name="Lipzen A."/>
            <person name="Riley R."/>
            <person name="Andreopoulos W."/>
            <person name="He G."/>
            <person name="Johnson J."/>
            <person name="Nolan M."/>
            <person name="Tritt A."/>
            <person name="Barry K.W."/>
            <person name="Grigoriev I.V."/>
            <person name="Nagy L.G."/>
            <person name="Hibbett D."/>
            <person name="Henrissat B."/>
            <person name="Matheny P.B."/>
            <person name="Labbe J."/>
            <person name="Martin F.M."/>
        </authorList>
    </citation>
    <scope>NUCLEOTIDE SEQUENCE</scope>
    <source>
        <strain evidence="1">EC-137</strain>
    </source>
</reference>
<keyword evidence="2" id="KW-1185">Reference proteome</keyword>
<name>A0ACB8Q3W3_9AGAM</name>
<accession>A0ACB8Q3W3</accession>
<organism evidence="1 2">
    <name type="scientific">Vararia minispora EC-137</name>
    <dbReference type="NCBI Taxonomy" id="1314806"/>
    <lineage>
        <taxon>Eukaryota</taxon>
        <taxon>Fungi</taxon>
        <taxon>Dikarya</taxon>
        <taxon>Basidiomycota</taxon>
        <taxon>Agaricomycotina</taxon>
        <taxon>Agaricomycetes</taxon>
        <taxon>Russulales</taxon>
        <taxon>Lachnocladiaceae</taxon>
        <taxon>Vararia</taxon>
    </lineage>
</organism>
<protein>
    <submittedName>
        <fullName evidence="1">Uncharacterized protein</fullName>
    </submittedName>
</protein>
<feature type="non-terminal residue" evidence="1">
    <location>
        <position position="236"/>
    </location>
</feature>
<dbReference type="EMBL" id="MU274852">
    <property type="protein sequence ID" value="KAI0026312.1"/>
    <property type="molecule type" value="Genomic_DNA"/>
</dbReference>
<proteinExistence type="predicted"/>
<reference evidence="1" key="1">
    <citation type="submission" date="2021-02" db="EMBL/GenBank/DDBJ databases">
        <authorList>
            <consortium name="DOE Joint Genome Institute"/>
            <person name="Ahrendt S."/>
            <person name="Looney B.P."/>
            <person name="Miyauchi S."/>
            <person name="Morin E."/>
            <person name="Drula E."/>
            <person name="Courty P.E."/>
            <person name="Chicoki N."/>
            <person name="Fauchery L."/>
            <person name="Kohler A."/>
            <person name="Kuo A."/>
            <person name="Labutti K."/>
            <person name="Pangilinan J."/>
            <person name="Lipzen A."/>
            <person name="Riley R."/>
            <person name="Andreopoulos W."/>
            <person name="He G."/>
            <person name="Johnson J."/>
            <person name="Barry K.W."/>
            <person name="Grigoriev I.V."/>
            <person name="Nagy L."/>
            <person name="Hibbett D."/>
            <person name="Henrissat B."/>
            <person name="Matheny P.B."/>
            <person name="Labbe J."/>
            <person name="Martin F."/>
        </authorList>
    </citation>
    <scope>NUCLEOTIDE SEQUENCE</scope>
    <source>
        <strain evidence="1">EC-137</strain>
    </source>
</reference>
<gene>
    <name evidence="1" type="ORF">K488DRAFT_75443</name>
</gene>
<dbReference type="Proteomes" id="UP000814128">
    <property type="component" value="Unassembled WGS sequence"/>
</dbReference>
<feature type="non-terminal residue" evidence="1">
    <location>
        <position position="1"/>
    </location>
</feature>
<comment type="caution">
    <text evidence="1">The sequence shown here is derived from an EMBL/GenBank/DDBJ whole genome shotgun (WGS) entry which is preliminary data.</text>
</comment>
<sequence length="236" mass="26273">NTHERSLLKRSHADIEDEDSEDEDVEGEDAHRKRGRRGSARGDKPATSMQHTEQAAYGINTAYLGSMIDSLQTAIRSHSDVQLQQFAHSISKSFSQPSTPAALQSFNSSAKETDIFSLIAIIQSEHNRSGLSCARAYTFYMRLVFLIEMSSSTGNYYTQHEETFKAKEVSLPVLHKWYGLGKKLLYLAYGEMLLADKILAFARLVHQPDESLAESNAEKAVISHLLKVILPAAALI</sequence>
<evidence type="ECO:0000313" key="1">
    <source>
        <dbReference type="EMBL" id="KAI0026312.1"/>
    </source>
</evidence>